<evidence type="ECO:0000313" key="2">
    <source>
        <dbReference type="Proteomes" id="UP000838756"/>
    </source>
</evidence>
<name>A0A8S4QU32_9NEOP</name>
<dbReference type="OrthoDB" id="5953030at2759"/>
<evidence type="ECO:0000313" key="1">
    <source>
        <dbReference type="EMBL" id="CAH2216707.1"/>
    </source>
</evidence>
<organism evidence="1 2">
    <name type="scientific">Pararge aegeria aegeria</name>
    <dbReference type="NCBI Taxonomy" id="348720"/>
    <lineage>
        <taxon>Eukaryota</taxon>
        <taxon>Metazoa</taxon>
        <taxon>Ecdysozoa</taxon>
        <taxon>Arthropoda</taxon>
        <taxon>Hexapoda</taxon>
        <taxon>Insecta</taxon>
        <taxon>Pterygota</taxon>
        <taxon>Neoptera</taxon>
        <taxon>Endopterygota</taxon>
        <taxon>Lepidoptera</taxon>
        <taxon>Glossata</taxon>
        <taxon>Ditrysia</taxon>
        <taxon>Papilionoidea</taxon>
        <taxon>Nymphalidae</taxon>
        <taxon>Satyrinae</taxon>
        <taxon>Satyrini</taxon>
        <taxon>Parargina</taxon>
        <taxon>Pararge</taxon>
    </lineage>
</organism>
<gene>
    <name evidence="1" type="primary">jg26201</name>
    <name evidence="1" type="ORF">PAEG_LOCUS4673</name>
</gene>
<proteinExistence type="predicted"/>
<protein>
    <submittedName>
        <fullName evidence="1">Jg26201 protein</fullName>
    </submittedName>
</protein>
<dbReference type="PANTHER" id="PTHR47510:SF3">
    <property type="entry name" value="ENDO_EXONUCLEASE_PHOSPHATASE DOMAIN-CONTAINING PROTEIN"/>
    <property type="match status" value="1"/>
</dbReference>
<sequence>MGDFNTCLLKNDFRASRLKSMVQAANLRILPLSATHSFPNCTASLLDLVLVSSLDYVAKHGQCPADAFSYHDLLYLSYKIRPPKAKSRMLLQRNFSGMNLERLLEDAAKADWDDVRTGISIDEQVNIFNSILTKLYDVHAPIRPVRIKHLPAPWLTEEIKTLQHKKNVAKSKFKSNATDSNRDKYKVIRNRCNRLCRDKQRRHIHKSVLEEEDSGRVWKFLKSLGVGKANRNIPCNNVNLNQLNKHFSSSCTIDSTTKLNTKNQILALPTPNDPAFIFSQIDVSDVKRCIIEVNSDAVGTDSISRKMITPLLEILAPIITFLFNNSINTGLFPSSWKNAQ</sequence>
<dbReference type="EMBL" id="CAKXAJ010016461">
    <property type="protein sequence ID" value="CAH2216707.1"/>
    <property type="molecule type" value="Genomic_DNA"/>
</dbReference>
<dbReference type="AlphaFoldDB" id="A0A8S4QU32"/>
<keyword evidence="2" id="KW-1185">Reference proteome</keyword>
<accession>A0A8S4QU32</accession>
<reference evidence="1" key="1">
    <citation type="submission" date="2022-03" db="EMBL/GenBank/DDBJ databases">
        <authorList>
            <person name="Lindestad O."/>
        </authorList>
    </citation>
    <scope>NUCLEOTIDE SEQUENCE</scope>
</reference>
<dbReference type="PANTHER" id="PTHR47510">
    <property type="entry name" value="REVERSE TRANSCRIPTASE DOMAIN-CONTAINING PROTEIN"/>
    <property type="match status" value="1"/>
</dbReference>
<dbReference type="Proteomes" id="UP000838756">
    <property type="component" value="Unassembled WGS sequence"/>
</dbReference>
<comment type="caution">
    <text evidence="1">The sequence shown here is derived from an EMBL/GenBank/DDBJ whole genome shotgun (WGS) entry which is preliminary data.</text>
</comment>
<feature type="non-terminal residue" evidence="1">
    <location>
        <position position="340"/>
    </location>
</feature>